<dbReference type="EMBL" id="HBUF01189986">
    <property type="protein sequence ID" value="CAG6657891.1"/>
    <property type="molecule type" value="Transcribed_RNA"/>
</dbReference>
<dbReference type="EMBL" id="HBUF01189988">
    <property type="protein sequence ID" value="CAG6657904.1"/>
    <property type="molecule type" value="Transcribed_RNA"/>
</dbReference>
<proteinExistence type="predicted"/>
<protein>
    <submittedName>
        <fullName evidence="2">Uncharacterized protein</fullName>
    </submittedName>
</protein>
<accession>A0A8D8RXC5</accession>
<name>A0A8D8RXC5_9HEMI</name>
<dbReference type="AlphaFoldDB" id="A0A8D8RXC5"/>
<evidence type="ECO:0000313" key="2">
    <source>
        <dbReference type="EMBL" id="CAG6657885.1"/>
    </source>
</evidence>
<dbReference type="EMBL" id="HBUF01189984">
    <property type="protein sequence ID" value="CAG6657879.1"/>
    <property type="molecule type" value="Transcribed_RNA"/>
</dbReference>
<feature type="compositionally biased region" description="Polar residues" evidence="1">
    <location>
        <begin position="56"/>
        <end position="67"/>
    </location>
</feature>
<dbReference type="EMBL" id="HBUF01189985">
    <property type="protein sequence ID" value="CAG6657885.1"/>
    <property type="molecule type" value="Transcribed_RNA"/>
</dbReference>
<evidence type="ECO:0000256" key="1">
    <source>
        <dbReference type="SAM" id="MobiDB-lite"/>
    </source>
</evidence>
<dbReference type="EMBL" id="HBUF01189989">
    <property type="protein sequence ID" value="CAG6657910.1"/>
    <property type="molecule type" value="Transcribed_RNA"/>
</dbReference>
<feature type="compositionally biased region" description="Basic residues" evidence="1">
    <location>
        <begin position="68"/>
        <end position="78"/>
    </location>
</feature>
<sequence>MKQTTKNKTDTEEEDPLDTRTRKTKTKKTTRMLPTAMQMLPLPRLTNRNRKINPNRMANNSQEYKTRNPSKNKPNKTIRSKLWSNLGPWSEKSLASSLVFSRCSSFLL</sequence>
<reference evidence="2" key="1">
    <citation type="submission" date="2021-05" db="EMBL/GenBank/DDBJ databases">
        <authorList>
            <person name="Alioto T."/>
            <person name="Alioto T."/>
            <person name="Gomez Garrido J."/>
        </authorList>
    </citation>
    <scope>NUCLEOTIDE SEQUENCE</scope>
</reference>
<organism evidence="2">
    <name type="scientific">Cacopsylla melanoneura</name>
    <dbReference type="NCBI Taxonomy" id="428564"/>
    <lineage>
        <taxon>Eukaryota</taxon>
        <taxon>Metazoa</taxon>
        <taxon>Ecdysozoa</taxon>
        <taxon>Arthropoda</taxon>
        <taxon>Hexapoda</taxon>
        <taxon>Insecta</taxon>
        <taxon>Pterygota</taxon>
        <taxon>Neoptera</taxon>
        <taxon>Paraneoptera</taxon>
        <taxon>Hemiptera</taxon>
        <taxon>Sternorrhyncha</taxon>
        <taxon>Psylloidea</taxon>
        <taxon>Psyllidae</taxon>
        <taxon>Psyllinae</taxon>
        <taxon>Cacopsylla</taxon>
    </lineage>
</organism>
<dbReference type="EMBL" id="HBUF01189987">
    <property type="protein sequence ID" value="CAG6657898.1"/>
    <property type="molecule type" value="Transcribed_RNA"/>
</dbReference>
<feature type="region of interest" description="Disordered" evidence="1">
    <location>
        <begin position="1"/>
        <end position="78"/>
    </location>
</feature>